<dbReference type="SUPFAM" id="SSF56801">
    <property type="entry name" value="Acetyl-CoA synthetase-like"/>
    <property type="match status" value="1"/>
</dbReference>
<name>A0A255EL93_9ACTN</name>
<dbReference type="PANTHER" id="PTHR36932">
    <property type="entry name" value="CAPSULAR POLYSACCHARIDE BIOSYNTHESIS PROTEIN"/>
    <property type="match status" value="1"/>
</dbReference>
<dbReference type="AlphaFoldDB" id="A0A255EL93"/>
<proteinExistence type="predicted"/>
<protein>
    <submittedName>
        <fullName evidence="1">Uncharacterized protein</fullName>
    </submittedName>
</protein>
<dbReference type="InterPro" id="IPR053158">
    <property type="entry name" value="CapK_Type1_Caps_Biosynth"/>
</dbReference>
<keyword evidence="2" id="KW-1185">Reference proteome</keyword>
<organism evidence="1 2">
    <name type="scientific">Parenemella sanctibonifatiensis</name>
    <dbReference type="NCBI Taxonomy" id="2016505"/>
    <lineage>
        <taxon>Bacteria</taxon>
        <taxon>Bacillati</taxon>
        <taxon>Actinomycetota</taxon>
        <taxon>Actinomycetes</taxon>
        <taxon>Propionibacteriales</taxon>
        <taxon>Propionibacteriaceae</taxon>
        <taxon>Parenemella</taxon>
    </lineage>
</organism>
<evidence type="ECO:0000313" key="2">
    <source>
        <dbReference type="Proteomes" id="UP000216300"/>
    </source>
</evidence>
<evidence type="ECO:0000313" key="1">
    <source>
        <dbReference type="EMBL" id="OYN92308.1"/>
    </source>
</evidence>
<reference evidence="1 2" key="1">
    <citation type="submission" date="2017-07" db="EMBL/GenBank/DDBJ databases">
        <title>Draft whole genome sequences of clinical Proprionibacteriaceae strains.</title>
        <authorList>
            <person name="Bernier A.-M."/>
            <person name="Bernard K."/>
            <person name="Domingo M.-C."/>
        </authorList>
    </citation>
    <scope>NUCLEOTIDE SEQUENCE [LARGE SCALE GENOMIC DNA]</scope>
    <source>
        <strain evidence="1 2">NML 150081</strain>
    </source>
</reference>
<gene>
    <name evidence="1" type="ORF">CGZ91_02030</name>
</gene>
<dbReference type="Proteomes" id="UP000216300">
    <property type="component" value="Unassembled WGS sequence"/>
</dbReference>
<dbReference type="InterPro" id="IPR042099">
    <property type="entry name" value="ANL_N_sf"/>
</dbReference>
<dbReference type="EMBL" id="NMVJ01000001">
    <property type="protein sequence ID" value="OYN92308.1"/>
    <property type="molecule type" value="Genomic_DNA"/>
</dbReference>
<comment type="caution">
    <text evidence="1">The sequence shown here is derived from an EMBL/GenBank/DDBJ whole genome shotgun (WGS) entry which is preliminary data.</text>
</comment>
<accession>A0A255EL93</accession>
<dbReference type="Gene3D" id="3.40.50.12780">
    <property type="entry name" value="N-terminal domain of ligase-like"/>
    <property type="match status" value="1"/>
</dbReference>
<sequence length="174" mass="19705">MTSTTSYHLEILDDADTPVSPGESGRVVMTDLHNTAMPFIRYDTGDLARYFVDDKGVEHRDRITDIKGRRLDVLLAGSTERPIKLHALQVWGPTAKIQELRQYQLRQHAIGRFTWILNAQPSTDVEERLRTILTDVVGPVEQCDFTYVDEVPVMASGKRQFFVNEAHAGEPPAR</sequence>
<dbReference type="PANTHER" id="PTHR36932:SF1">
    <property type="entry name" value="CAPSULAR POLYSACCHARIDE BIOSYNTHESIS PROTEIN"/>
    <property type="match status" value="1"/>
</dbReference>